<dbReference type="SUPFAM" id="SSF47413">
    <property type="entry name" value="lambda repressor-like DNA-binding domains"/>
    <property type="match status" value="1"/>
</dbReference>
<gene>
    <name evidence="2" type="ORF">HXA33_01485</name>
</gene>
<evidence type="ECO:0000313" key="2">
    <source>
        <dbReference type="EMBL" id="MCR6095221.1"/>
    </source>
</evidence>
<dbReference type="CDD" id="cd00093">
    <property type="entry name" value="HTH_XRE"/>
    <property type="match status" value="1"/>
</dbReference>
<dbReference type="Gene3D" id="1.10.260.40">
    <property type="entry name" value="lambda repressor-like DNA-binding domains"/>
    <property type="match status" value="1"/>
</dbReference>
<proteinExistence type="predicted"/>
<dbReference type="RefSeq" id="WP_257819899.1">
    <property type="nucleotide sequence ID" value="NZ_JABXYM010000001.1"/>
</dbReference>
<keyword evidence="3" id="KW-1185">Reference proteome</keyword>
<organism evidence="2 3">
    <name type="scientific">Salipaludibacillus agaradhaerens</name>
    <name type="common">Bacillus agaradhaerens</name>
    <dbReference type="NCBI Taxonomy" id="76935"/>
    <lineage>
        <taxon>Bacteria</taxon>
        <taxon>Bacillati</taxon>
        <taxon>Bacillota</taxon>
        <taxon>Bacilli</taxon>
        <taxon>Bacillales</taxon>
        <taxon>Bacillaceae</taxon>
    </lineage>
</organism>
<dbReference type="InterPro" id="IPR010982">
    <property type="entry name" value="Lambda_DNA-bd_dom_sf"/>
</dbReference>
<dbReference type="SMART" id="SM00530">
    <property type="entry name" value="HTH_XRE"/>
    <property type="match status" value="1"/>
</dbReference>
<reference evidence="2" key="1">
    <citation type="submission" date="2020-06" db="EMBL/GenBank/DDBJ databases">
        <title>Insight into the genomes of haloalkaliphilic bacilli from Kenyan soda lakes.</title>
        <authorList>
            <person name="Mwirichia R."/>
            <person name="Villamizar G.C."/>
            <person name="Poehlein A."/>
            <person name="Mugweru J."/>
            <person name="Kipnyargis A."/>
            <person name="Kiplimo D."/>
            <person name="Orwa P."/>
            <person name="Daniel R."/>
        </authorList>
    </citation>
    <scope>NUCLEOTIDE SEQUENCE</scope>
    <source>
        <strain evidence="2">B1096_S55</strain>
    </source>
</reference>
<evidence type="ECO:0000259" key="1">
    <source>
        <dbReference type="PROSITE" id="PS50943"/>
    </source>
</evidence>
<protein>
    <submittedName>
        <fullName evidence="2">Helix-turn-helix transcriptional regulator</fullName>
    </submittedName>
</protein>
<dbReference type="EMBL" id="JABXYM010000001">
    <property type="protein sequence ID" value="MCR6095221.1"/>
    <property type="molecule type" value="Genomic_DNA"/>
</dbReference>
<accession>A0A9Q4FX87</accession>
<dbReference type="Proteomes" id="UP001057753">
    <property type="component" value="Unassembled WGS sequence"/>
</dbReference>
<dbReference type="Pfam" id="PF12844">
    <property type="entry name" value="HTH_19"/>
    <property type="match status" value="1"/>
</dbReference>
<sequence>MTAFDRVKKLCEEKRISVVELEEKLNFSRNSLYSWKKNKPSSDKLEKVADFFNVTTDYLLGRTDKKRYYDLTEKDEKDIQKELEKMINNLSSNTGYAAFDGSSIDELDEEDRELLIASLENTLRLSKRLAKQKFTPQKFRD</sequence>
<name>A0A9Q4FX87_SALAG</name>
<dbReference type="AlphaFoldDB" id="A0A9Q4FX87"/>
<dbReference type="PROSITE" id="PS50943">
    <property type="entry name" value="HTH_CROC1"/>
    <property type="match status" value="1"/>
</dbReference>
<evidence type="ECO:0000313" key="3">
    <source>
        <dbReference type="Proteomes" id="UP001057753"/>
    </source>
</evidence>
<feature type="domain" description="HTH cro/C1-type" evidence="1">
    <location>
        <begin position="7"/>
        <end position="59"/>
    </location>
</feature>
<comment type="caution">
    <text evidence="2">The sequence shown here is derived from an EMBL/GenBank/DDBJ whole genome shotgun (WGS) entry which is preliminary data.</text>
</comment>
<dbReference type="GO" id="GO:0003677">
    <property type="term" value="F:DNA binding"/>
    <property type="evidence" value="ECO:0007669"/>
    <property type="project" value="InterPro"/>
</dbReference>
<dbReference type="InterPro" id="IPR001387">
    <property type="entry name" value="Cro/C1-type_HTH"/>
</dbReference>